<feature type="compositionally biased region" description="Basic and acidic residues" evidence="1">
    <location>
        <begin position="96"/>
        <end position="133"/>
    </location>
</feature>
<evidence type="ECO:0000313" key="2">
    <source>
        <dbReference type="EMBL" id="UMM44084.1"/>
    </source>
</evidence>
<feature type="compositionally biased region" description="Low complexity" evidence="1">
    <location>
        <begin position="27"/>
        <end position="47"/>
    </location>
</feature>
<feature type="compositionally biased region" description="Polar residues" evidence="1">
    <location>
        <begin position="1"/>
        <end position="26"/>
    </location>
</feature>
<name>A0AAE9FEH5_CAEBR</name>
<dbReference type="AlphaFoldDB" id="A0AAE9FEH5"/>
<evidence type="ECO:0000256" key="1">
    <source>
        <dbReference type="SAM" id="MobiDB-lite"/>
    </source>
</evidence>
<accession>A0AAE9FEH5</accession>
<reference evidence="2 3" key="1">
    <citation type="submission" date="2022-04" db="EMBL/GenBank/DDBJ databases">
        <title>Chromosome-level reference genomes for two strains of Caenorhabditis briggsae: an improved platform for comparative genomics.</title>
        <authorList>
            <person name="Stevens L."/>
            <person name="Andersen E."/>
        </authorList>
    </citation>
    <scope>NUCLEOTIDE SEQUENCE [LARGE SCALE GENOMIC DNA]</scope>
    <source>
        <strain evidence="2">VX34</strain>
        <tissue evidence="2">Whole-organism</tissue>
    </source>
</reference>
<proteinExistence type="predicted"/>
<evidence type="ECO:0000313" key="3">
    <source>
        <dbReference type="Proteomes" id="UP000829354"/>
    </source>
</evidence>
<feature type="region of interest" description="Disordered" evidence="1">
    <location>
        <begin position="73"/>
        <end position="182"/>
    </location>
</feature>
<sequence>MTSSGETSPRQSTFEGAQDRGSSPILQASQNEKSSKNSKSTESTASSGSAFVPFHVNDMNILSLDNLKRAIVSSSGIEMPKRRNTKTNSAPRSRPARREDARSRSRSPRVDDHAQLPRENGEDHQDQLHREVGNEDQEGEVIRELNPPQREVGYDWSFDASPGYSPEPRADTPGYDEQPAAQHVPPQQLIYEPREQMPEPQVRYQRAPEPPAVHAPFNFDVRDEATLRYWIRHHESLARALREYGINMGFRI</sequence>
<feature type="region of interest" description="Disordered" evidence="1">
    <location>
        <begin position="1"/>
        <end position="54"/>
    </location>
</feature>
<organism evidence="2 3">
    <name type="scientific">Caenorhabditis briggsae</name>
    <dbReference type="NCBI Taxonomy" id="6238"/>
    <lineage>
        <taxon>Eukaryota</taxon>
        <taxon>Metazoa</taxon>
        <taxon>Ecdysozoa</taxon>
        <taxon>Nematoda</taxon>
        <taxon>Chromadorea</taxon>
        <taxon>Rhabditida</taxon>
        <taxon>Rhabditina</taxon>
        <taxon>Rhabditomorpha</taxon>
        <taxon>Rhabditoidea</taxon>
        <taxon>Rhabditidae</taxon>
        <taxon>Peloderinae</taxon>
        <taxon>Caenorhabditis</taxon>
    </lineage>
</organism>
<keyword evidence="3" id="KW-1185">Reference proteome</keyword>
<protein>
    <submittedName>
        <fullName evidence="2">Uncharacterized protein</fullName>
    </submittedName>
</protein>
<dbReference type="Proteomes" id="UP000829354">
    <property type="component" value="Chromosome X"/>
</dbReference>
<dbReference type="EMBL" id="CP092625">
    <property type="protein sequence ID" value="UMM44084.1"/>
    <property type="molecule type" value="Genomic_DNA"/>
</dbReference>
<gene>
    <name evidence="2" type="ORF">L5515_019337</name>
</gene>